<comment type="similarity">
    <text evidence="2">Belongs to the mannose-6-phosphate isomerase type 1 family.</text>
</comment>
<dbReference type="PANTHER" id="PTHR10309:SF0">
    <property type="entry name" value="MANNOSE-6-PHOSPHATE ISOMERASE"/>
    <property type="match status" value="1"/>
</dbReference>
<name>A0A172XBD5_BORTU</name>
<feature type="binding site" evidence="8">
    <location>
        <position position="242"/>
    </location>
    <ligand>
        <name>Zn(2+)</name>
        <dbReference type="ChEBI" id="CHEBI:29105"/>
    </ligand>
</feature>
<dbReference type="InterPro" id="IPR001250">
    <property type="entry name" value="Man6P_Isoase-1"/>
</dbReference>
<dbReference type="GO" id="GO:0009298">
    <property type="term" value="P:GDP-mannose biosynthetic process"/>
    <property type="evidence" value="ECO:0007669"/>
    <property type="project" value="InterPro"/>
</dbReference>
<feature type="binding site" evidence="8">
    <location>
        <position position="94"/>
    </location>
    <ligand>
        <name>Zn(2+)</name>
        <dbReference type="ChEBI" id="CHEBI:29105"/>
    </ligand>
</feature>
<dbReference type="EC" id="5.3.1.8" evidence="3"/>
<organism evidence="10 11">
    <name type="scientific">Borrelia turicatae</name>
    <dbReference type="NCBI Taxonomy" id="142"/>
    <lineage>
        <taxon>Bacteria</taxon>
        <taxon>Pseudomonadati</taxon>
        <taxon>Spirochaetota</taxon>
        <taxon>Spirochaetia</taxon>
        <taxon>Spirochaetales</taxon>
        <taxon>Borreliaceae</taxon>
        <taxon>Borrelia</taxon>
    </lineage>
</organism>
<accession>A0A172XBD5</accession>
<evidence type="ECO:0000256" key="8">
    <source>
        <dbReference type="PIRSR" id="PIRSR001480-2"/>
    </source>
</evidence>
<dbReference type="AlphaFoldDB" id="A0A172XBD5"/>
<comment type="cofactor">
    <cofactor evidence="8">
        <name>Zn(2+)</name>
        <dbReference type="ChEBI" id="CHEBI:29105"/>
    </cofactor>
    <text evidence="8">Binds 1 zinc ion per subunit.</text>
</comment>
<gene>
    <name evidence="10" type="ORF">A7978_01985</name>
</gene>
<dbReference type="CDD" id="cd07011">
    <property type="entry name" value="cupin_PMI_type_I_N"/>
    <property type="match status" value="1"/>
</dbReference>
<dbReference type="InterPro" id="IPR046457">
    <property type="entry name" value="PMI_typeI_cat"/>
</dbReference>
<keyword evidence="5 8" id="KW-0862">Zinc</keyword>
<dbReference type="InterPro" id="IPR014710">
    <property type="entry name" value="RmlC-like_jellyroll"/>
</dbReference>
<evidence type="ECO:0000256" key="5">
    <source>
        <dbReference type="ARBA" id="ARBA00022833"/>
    </source>
</evidence>
<dbReference type="PANTHER" id="PTHR10309">
    <property type="entry name" value="MANNOSE-6-PHOSPHATE ISOMERASE"/>
    <property type="match status" value="1"/>
</dbReference>
<dbReference type="Gene3D" id="2.60.120.10">
    <property type="entry name" value="Jelly Rolls"/>
    <property type="match status" value="2"/>
</dbReference>
<dbReference type="SUPFAM" id="SSF51182">
    <property type="entry name" value="RmlC-like cupins"/>
    <property type="match status" value="1"/>
</dbReference>
<reference evidence="10 11" key="1">
    <citation type="submission" date="2016-05" db="EMBL/GenBank/DDBJ databases">
        <title>Chromosome and linear plasmid sequence of a 2015 human isolate of tick-borne relapsing fever spirochete, Borrelia turicatae.</title>
        <authorList>
            <person name="Kingry L.C."/>
            <person name="Dhwani B."/>
            <person name="Replogle A."/>
            <person name="Sexton C."/>
            <person name="Rowe L."/>
            <person name="Stermole B.M."/>
            <person name="Christensen A.M."/>
            <person name="Schriefer M.E."/>
        </authorList>
    </citation>
    <scope>NUCLEOTIDE SEQUENCE [LARGE SCALE GENOMIC DNA]</scope>
    <source>
        <strain evidence="10 11">BTE5EL</strain>
    </source>
</reference>
<evidence type="ECO:0000313" key="10">
    <source>
        <dbReference type="EMBL" id="ANF33882.1"/>
    </source>
</evidence>
<feature type="binding site" evidence="8">
    <location>
        <position position="96"/>
    </location>
    <ligand>
        <name>Zn(2+)</name>
        <dbReference type="ChEBI" id="CHEBI:29105"/>
    </ligand>
</feature>
<dbReference type="RefSeq" id="WP_119024143.1">
    <property type="nucleotide sequence ID" value="NZ_CP015629.1"/>
</dbReference>
<evidence type="ECO:0000313" key="11">
    <source>
        <dbReference type="Proteomes" id="UP000264231"/>
    </source>
</evidence>
<dbReference type="NCBIfam" id="TIGR00218">
    <property type="entry name" value="manA"/>
    <property type="match status" value="1"/>
</dbReference>
<keyword evidence="4 8" id="KW-0479">Metal-binding</keyword>
<dbReference type="Proteomes" id="UP000264231">
    <property type="component" value="Chromosome"/>
</dbReference>
<evidence type="ECO:0000256" key="4">
    <source>
        <dbReference type="ARBA" id="ARBA00022723"/>
    </source>
</evidence>
<dbReference type="EMBL" id="CP015629">
    <property type="protein sequence ID" value="ANF33882.1"/>
    <property type="molecule type" value="Genomic_DNA"/>
</dbReference>
<feature type="domain" description="Phosphomannose isomerase type I catalytic" evidence="9">
    <location>
        <begin position="7"/>
        <end position="146"/>
    </location>
</feature>
<dbReference type="Pfam" id="PF20511">
    <property type="entry name" value="PMI_typeI_cat"/>
    <property type="match status" value="1"/>
</dbReference>
<evidence type="ECO:0000256" key="7">
    <source>
        <dbReference type="PIRSR" id="PIRSR001480-1"/>
    </source>
</evidence>
<dbReference type="PRINTS" id="PR00714">
    <property type="entry name" value="MAN6PISMRASE"/>
</dbReference>
<comment type="catalytic activity">
    <reaction evidence="1">
        <text>D-mannose 6-phosphate = D-fructose 6-phosphate</text>
        <dbReference type="Rhea" id="RHEA:12356"/>
        <dbReference type="ChEBI" id="CHEBI:58735"/>
        <dbReference type="ChEBI" id="CHEBI:61527"/>
        <dbReference type="EC" id="5.3.1.8"/>
    </reaction>
</comment>
<dbReference type="InterPro" id="IPR016305">
    <property type="entry name" value="Mannose-6-P_Isomerase"/>
</dbReference>
<evidence type="ECO:0000259" key="9">
    <source>
        <dbReference type="Pfam" id="PF20511"/>
    </source>
</evidence>
<feature type="binding site" evidence="8">
    <location>
        <position position="131"/>
    </location>
    <ligand>
        <name>Zn(2+)</name>
        <dbReference type="ChEBI" id="CHEBI:29105"/>
    </ligand>
</feature>
<dbReference type="GO" id="GO:0005975">
    <property type="term" value="P:carbohydrate metabolic process"/>
    <property type="evidence" value="ECO:0007669"/>
    <property type="project" value="InterPro"/>
</dbReference>
<dbReference type="GO" id="GO:0008270">
    <property type="term" value="F:zinc ion binding"/>
    <property type="evidence" value="ECO:0007669"/>
    <property type="project" value="InterPro"/>
</dbReference>
<evidence type="ECO:0000256" key="1">
    <source>
        <dbReference type="ARBA" id="ARBA00000757"/>
    </source>
</evidence>
<evidence type="ECO:0000256" key="6">
    <source>
        <dbReference type="ARBA" id="ARBA00023235"/>
    </source>
</evidence>
<dbReference type="InterPro" id="IPR011051">
    <property type="entry name" value="RmlC_Cupin_sf"/>
</dbReference>
<keyword evidence="6 10" id="KW-0413">Isomerase</keyword>
<dbReference type="PIRSF" id="PIRSF001480">
    <property type="entry name" value="Mannose-6-phosphate_isomerase"/>
    <property type="match status" value="1"/>
</dbReference>
<dbReference type="GO" id="GO:0005829">
    <property type="term" value="C:cytosol"/>
    <property type="evidence" value="ECO:0007669"/>
    <property type="project" value="TreeGrafter"/>
</dbReference>
<sequence length="371" mass="42515">MRSDNIFLMKNKIKEYDWGGTSFIPSLLGQREDGLPKAEMWLGAHKTFSSKILVDGQYVSLCDFLENHKELLGCESELSFLLKVLSAQKPLSIQIHPSKDIALKGFELENDKGIDINDSKRIYKDKNPKIELVYALSDFYALKGFLPIFEIKSIYKKLKLDFHFATHKEFIKIIFSLQKFEIEDAISRVKKNLSFINDFRAYWFNEIYEIYGADIGLLVFLGMYIFKLSPGEVLYTESQEVHAYLQGDCLELMTNSDNVIRAGLTTKYIDKDEMLKVGRFEEGVFSLLRGKEIDGFNVFKLPDTNLSLFQRNINEKICFKKDGVMILLVMNGEIQINNGVCLKRGESVFIGNCDEKLLICGNGEIFIALSL</sequence>
<proteinExistence type="inferred from homology"/>
<feature type="active site" evidence="7">
    <location>
        <position position="261"/>
    </location>
</feature>
<dbReference type="GO" id="GO:0004476">
    <property type="term" value="F:mannose-6-phosphate isomerase activity"/>
    <property type="evidence" value="ECO:0007669"/>
    <property type="project" value="UniProtKB-EC"/>
</dbReference>
<evidence type="ECO:0000256" key="3">
    <source>
        <dbReference type="ARBA" id="ARBA00011956"/>
    </source>
</evidence>
<protein>
    <recommendedName>
        <fullName evidence="3">mannose-6-phosphate isomerase</fullName>
        <ecNumber evidence="3">5.3.1.8</ecNumber>
    </recommendedName>
</protein>
<evidence type="ECO:0000256" key="2">
    <source>
        <dbReference type="ARBA" id="ARBA00010772"/>
    </source>
</evidence>
<dbReference type="Gene3D" id="1.10.441.10">
    <property type="entry name" value="Phosphomannose Isomerase, domain 2"/>
    <property type="match status" value="1"/>
</dbReference>